<dbReference type="FunFam" id="1.25.70.10:FF:000014">
    <property type="entry name" value="Transcription termination factor MTEF18, mitochondrial"/>
    <property type="match status" value="1"/>
</dbReference>
<keyword evidence="2" id="KW-0804">Transcription</keyword>
<evidence type="ECO:0000313" key="6">
    <source>
        <dbReference type="Proteomes" id="UP000663760"/>
    </source>
</evidence>
<dbReference type="InterPro" id="IPR038538">
    <property type="entry name" value="MTERF_sf"/>
</dbReference>
<evidence type="ECO:0000256" key="1">
    <source>
        <dbReference type="ARBA" id="ARBA00007692"/>
    </source>
</evidence>
<dbReference type="OrthoDB" id="764594at2759"/>
<dbReference type="GO" id="GO:0006353">
    <property type="term" value="P:DNA-templated transcription termination"/>
    <property type="evidence" value="ECO:0007669"/>
    <property type="project" value="UniProtKB-KW"/>
</dbReference>
<dbReference type="SMART" id="SM00733">
    <property type="entry name" value="Mterf"/>
    <property type="match status" value="4"/>
</dbReference>
<dbReference type="FunFam" id="1.25.70.10:FF:000019">
    <property type="entry name" value="mTERF family protein"/>
    <property type="match status" value="1"/>
</dbReference>
<proteinExistence type="inferred from homology"/>
<evidence type="ECO:0000256" key="2">
    <source>
        <dbReference type="ARBA" id="ARBA00022472"/>
    </source>
</evidence>
<dbReference type="PANTHER" id="PTHR13068">
    <property type="entry name" value="CGI-12 PROTEIN-RELATED"/>
    <property type="match status" value="1"/>
</dbReference>
<evidence type="ECO:0000256" key="4">
    <source>
        <dbReference type="SAM" id="MobiDB-lite"/>
    </source>
</evidence>
<feature type="compositionally biased region" description="Low complexity" evidence="4">
    <location>
        <begin position="25"/>
        <end position="38"/>
    </location>
</feature>
<keyword evidence="3" id="KW-0809">Transit peptide</keyword>
<keyword evidence="2" id="KW-0806">Transcription termination</keyword>
<name>A0A7I8LB70_SPIIN</name>
<protein>
    <submittedName>
        <fullName evidence="5">Uncharacterized protein</fullName>
    </submittedName>
</protein>
<sequence length="613" mass="70345">MRELRRASPALLRWFRLCSSRISCSYGSSPSGTSTIPPRRGDSFGHAKECSRSVFRPRDPRFSLRCPASAPSRTAYDPDFDGFRNKCGGFRCFSSEKTQEFHGITEAQAALMDYLHYTRSFQFTDAEYISMNSPIFLSNLLKKVKDRQDIGRSITRFLLFHPINEFEPFFESLGLVPSEFNQYLPRDLMFLSDDSVLLQNYHTLVNYGVPRTKIGKIFKEAMGILFSEDGILSSKLRSYEEIGLSRTSIIKIISSAPSLLIGDVDRDFVRVLEELESMGVDREWIGRNLSEENSYLWGRMIMLLQFFRQLGFSRREVGALVRRNPGFLLDNSGKMVFSVVGLLAKMGSTKDELSGLFLHFPSIQLESFVNNLRFSLLFLTTIGMEPEDIKEVVRSHPQILGSCYLKTPCSVLTSLSVGHKRLCRIIKQDPHQFKNWVFGMKIDRLPNCKQDHISLEQKEKFLLGLGFSENSKEMKRALSKFRGKGDELQERYNCFVDAGLDPKDVSKMIKLAPHILNQSKDVLEMKMDFLVNGLGYPLDSLVTFPSFMSFTLERVKARFLMYDWLKKEGKVKPNMAPSTILATAEKVFLKRFVERHSEGPKVWEKFKRTVDHC</sequence>
<feature type="region of interest" description="Disordered" evidence="4">
    <location>
        <begin position="25"/>
        <end position="46"/>
    </location>
</feature>
<comment type="similarity">
    <text evidence="1">Belongs to the mTERF family.</text>
</comment>
<dbReference type="AlphaFoldDB" id="A0A7I8LB70"/>
<evidence type="ECO:0000256" key="3">
    <source>
        <dbReference type="ARBA" id="ARBA00022946"/>
    </source>
</evidence>
<dbReference type="GO" id="GO:0003676">
    <property type="term" value="F:nucleic acid binding"/>
    <property type="evidence" value="ECO:0007669"/>
    <property type="project" value="InterPro"/>
</dbReference>
<organism evidence="5 6">
    <name type="scientific">Spirodela intermedia</name>
    <name type="common">Intermediate duckweed</name>
    <dbReference type="NCBI Taxonomy" id="51605"/>
    <lineage>
        <taxon>Eukaryota</taxon>
        <taxon>Viridiplantae</taxon>
        <taxon>Streptophyta</taxon>
        <taxon>Embryophyta</taxon>
        <taxon>Tracheophyta</taxon>
        <taxon>Spermatophyta</taxon>
        <taxon>Magnoliopsida</taxon>
        <taxon>Liliopsida</taxon>
        <taxon>Araceae</taxon>
        <taxon>Lemnoideae</taxon>
        <taxon>Spirodela</taxon>
    </lineage>
</organism>
<gene>
    <name evidence="5" type="ORF">SI8410_13017917</name>
</gene>
<dbReference type="EMBL" id="LR746276">
    <property type="protein sequence ID" value="CAA7407239.1"/>
    <property type="molecule type" value="Genomic_DNA"/>
</dbReference>
<keyword evidence="2" id="KW-0805">Transcription regulation</keyword>
<dbReference type="Gene3D" id="1.25.70.10">
    <property type="entry name" value="Transcription termination factor 3, mitochondrial"/>
    <property type="match status" value="1"/>
</dbReference>
<evidence type="ECO:0000313" key="5">
    <source>
        <dbReference type="EMBL" id="CAA7407239.1"/>
    </source>
</evidence>
<accession>A0A7I8LB70</accession>
<dbReference type="Pfam" id="PF02536">
    <property type="entry name" value="mTERF"/>
    <property type="match status" value="2"/>
</dbReference>
<dbReference type="PANTHER" id="PTHR13068:SF103">
    <property type="entry name" value="MITOCHONDRIAL TRANSCRIPTION TERMINATION FACTOR FAMILY PROTEIN"/>
    <property type="match status" value="1"/>
</dbReference>
<reference evidence="5" key="1">
    <citation type="submission" date="2020-02" db="EMBL/GenBank/DDBJ databases">
        <authorList>
            <person name="Scholz U."/>
            <person name="Mascher M."/>
            <person name="Fiebig A."/>
        </authorList>
    </citation>
    <scope>NUCLEOTIDE SEQUENCE</scope>
</reference>
<dbReference type="InterPro" id="IPR003690">
    <property type="entry name" value="MTERF"/>
</dbReference>
<keyword evidence="6" id="KW-1185">Reference proteome</keyword>
<dbReference type="Proteomes" id="UP000663760">
    <property type="component" value="Chromosome 13"/>
</dbReference>